<dbReference type="InterPro" id="IPR050469">
    <property type="entry name" value="Diguanylate_Cyclase"/>
</dbReference>
<feature type="transmembrane region" description="Helical" evidence="1">
    <location>
        <begin position="98"/>
        <end position="114"/>
    </location>
</feature>
<dbReference type="CDD" id="cd01949">
    <property type="entry name" value="GGDEF"/>
    <property type="match status" value="1"/>
</dbReference>
<evidence type="ECO:0000256" key="1">
    <source>
        <dbReference type="SAM" id="Phobius"/>
    </source>
</evidence>
<feature type="transmembrane region" description="Helical" evidence="1">
    <location>
        <begin position="120"/>
        <end position="138"/>
    </location>
</feature>
<keyword evidence="1" id="KW-1133">Transmembrane helix</keyword>
<feature type="transmembrane region" description="Helical" evidence="1">
    <location>
        <begin position="75"/>
        <end position="91"/>
    </location>
</feature>
<dbReference type="NCBIfam" id="TIGR00254">
    <property type="entry name" value="GGDEF"/>
    <property type="match status" value="1"/>
</dbReference>
<dbReference type="InterPro" id="IPR029787">
    <property type="entry name" value="Nucleotide_cyclase"/>
</dbReference>
<dbReference type="EMBL" id="AZDA01000121">
    <property type="protein sequence ID" value="KRK33181.1"/>
    <property type="molecule type" value="Genomic_DNA"/>
</dbReference>
<evidence type="ECO:0000313" key="4">
    <source>
        <dbReference type="Proteomes" id="UP000051461"/>
    </source>
</evidence>
<feature type="transmembrane region" description="Helical" evidence="1">
    <location>
        <begin position="43"/>
        <end position="63"/>
    </location>
</feature>
<dbReference type="STRING" id="1423726.FC07_GL001436"/>
<evidence type="ECO:0000313" key="3">
    <source>
        <dbReference type="EMBL" id="KRK33181.1"/>
    </source>
</evidence>
<dbReference type="PATRIC" id="fig|1423726.3.peg.1487"/>
<dbReference type="AlphaFoldDB" id="A0A0R1GG25"/>
<dbReference type="OrthoDB" id="9759607at2"/>
<dbReference type="PROSITE" id="PS50887">
    <property type="entry name" value="GGDEF"/>
    <property type="match status" value="1"/>
</dbReference>
<feature type="domain" description="GGDEF" evidence="2">
    <location>
        <begin position="239"/>
        <end position="377"/>
    </location>
</feature>
<feature type="transmembrane region" description="Helical" evidence="1">
    <location>
        <begin position="173"/>
        <end position="195"/>
    </location>
</feature>
<dbReference type="InterPro" id="IPR043128">
    <property type="entry name" value="Rev_trsase/Diguanyl_cyclase"/>
</dbReference>
<reference evidence="3 4" key="1">
    <citation type="journal article" date="2015" name="Genome Announc.">
        <title>Expanding the biotechnology potential of lactobacilli through comparative genomics of 213 strains and associated genera.</title>
        <authorList>
            <person name="Sun Z."/>
            <person name="Harris H.M."/>
            <person name="McCann A."/>
            <person name="Guo C."/>
            <person name="Argimon S."/>
            <person name="Zhang W."/>
            <person name="Yang X."/>
            <person name="Jeffery I.B."/>
            <person name="Cooney J.C."/>
            <person name="Kagawa T.F."/>
            <person name="Liu W."/>
            <person name="Song Y."/>
            <person name="Salvetti E."/>
            <person name="Wrobel A."/>
            <person name="Rasinkangas P."/>
            <person name="Parkhill J."/>
            <person name="Rea M.C."/>
            <person name="O'Sullivan O."/>
            <person name="Ritari J."/>
            <person name="Douillard F.P."/>
            <person name="Paul Ross R."/>
            <person name="Yang R."/>
            <person name="Briner A.E."/>
            <person name="Felis G.E."/>
            <person name="de Vos W.M."/>
            <person name="Barrangou R."/>
            <person name="Klaenhammer T.R."/>
            <person name="Caufield P.W."/>
            <person name="Cui Y."/>
            <person name="Zhang H."/>
            <person name="O'Toole P.W."/>
        </authorList>
    </citation>
    <scope>NUCLEOTIDE SEQUENCE [LARGE SCALE GENOMIC DNA]</scope>
    <source>
        <strain evidence="3 4">DSM 20003</strain>
    </source>
</reference>
<dbReference type="Gene3D" id="3.30.70.270">
    <property type="match status" value="1"/>
</dbReference>
<dbReference type="PANTHER" id="PTHR45138">
    <property type="entry name" value="REGULATORY COMPONENTS OF SENSORY TRANSDUCTION SYSTEM"/>
    <property type="match status" value="1"/>
</dbReference>
<dbReference type="Pfam" id="PF00990">
    <property type="entry name" value="GGDEF"/>
    <property type="match status" value="1"/>
</dbReference>
<sequence length="390" mass="45421">MLDWEIRIVTFITNTLVLIGYAMLFNWLQAAKFHRPRQKKLRMVYLIGITVAFLLLFHVASILSMRQAGNKAGFGWTYINFQISTVMFALLKARSWKTFNCLALLMIIWFWWLPDVSNWLPLYVVSLALMLVAKQFGAQIVKQPLYYFPFSLVFALPIFTMNAISLGGINVGWLWQLGTCLVINVILWMVQYFELRYTKTQAKLRQEARRDDLTGLYNFRVFNEDLQTAYQNFHTDPKRGYALYTLDIDHFKQINDQYGHLVGNDVLQQVAQTLKQLMTNLEYASKTYRTGGEEFSFLLLDAAANFERAIEISKRVHDALGALRFTTDEGETFQITVSLGQDRSILDDKNYLDIYNRADKYLYDSKQSRNAITVRGVIFDFTQQHRVTLK</sequence>
<comment type="caution">
    <text evidence="3">The sequence shown here is derived from an EMBL/GenBank/DDBJ whole genome shotgun (WGS) entry which is preliminary data.</text>
</comment>
<dbReference type="PANTHER" id="PTHR45138:SF9">
    <property type="entry name" value="DIGUANYLATE CYCLASE DGCM-RELATED"/>
    <property type="match status" value="1"/>
</dbReference>
<feature type="transmembrane region" description="Helical" evidence="1">
    <location>
        <begin position="6"/>
        <end position="31"/>
    </location>
</feature>
<dbReference type="SUPFAM" id="SSF55073">
    <property type="entry name" value="Nucleotide cyclase"/>
    <property type="match status" value="1"/>
</dbReference>
<dbReference type="GO" id="GO:0052621">
    <property type="term" value="F:diguanylate cyclase activity"/>
    <property type="evidence" value="ECO:0007669"/>
    <property type="project" value="TreeGrafter"/>
</dbReference>
<name>A0A0R1GG25_9LACO</name>
<dbReference type="InterPro" id="IPR000160">
    <property type="entry name" value="GGDEF_dom"/>
</dbReference>
<evidence type="ECO:0000259" key="2">
    <source>
        <dbReference type="PROSITE" id="PS50887"/>
    </source>
</evidence>
<keyword evidence="1" id="KW-0812">Transmembrane</keyword>
<keyword evidence="1" id="KW-0472">Membrane</keyword>
<feature type="transmembrane region" description="Helical" evidence="1">
    <location>
        <begin position="145"/>
        <end position="167"/>
    </location>
</feature>
<organism evidence="3 4">
    <name type="scientific">Loigolactobacillus bifermentans DSM 20003</name>
    <dbReference type="NCBI Taxonomy" id="1423726"/>
    <lineage>
        <taxon>Bacteria</taxon>
        <taxon>Bacillati</taxon>
        <taxon>Bacillota</taxon>
        <taxon>Bacilli</taxon>
        <taxon>Lactobacillales</taxon>
        <taxon>Lactobacillaceae</taxon>
        <taxon>Loigolactobacillus</taxon>
    </lineage>
</organism>
<dbReference type="SMART" id="SM00267">
    <property type="entry name" value="GGDEF"/>
    <property type="match status" value="1"/>
</dbReference>
<keyword evidence="4" id="KW-1185">Reference proteome</keyword>
<dbReference type="RefSeq" id="WP_057905526.1">
    <property type="nucleotide sequence ID" value="NZ_AZDA01000121.1"/>
</dbReference>
<protein>
    <submittedName>
        <fullName evidence="3">Signal transduction diguanylate cyclase</fullName>
    </submittedName>
</protein>
<accession>A0A0R1GG25</accession>
<proteinExistence type="predicted"/>
<gene>
    <name evidence="3" type="ORF">FC07_GL001436</name>
</gene>
<dbReference type="Proteomes" id="UP000051461">
    <property type="component" value="Unassembled WGS sequence"/>
</dbReference>